<dbReference type="Proteomes" id="UP000494116">
    <property type="component" value="Unassembled WGS sequence"/>
</dbReference>
<accession>A0ABM8L0Y0</accession>
<feature type="compositionally biased region" description="Low complexity" evidence="1">
    <location>
        <begin position="19"/>
        <end position="30"/>
    </location>
</feature>
<evidence type="ECO:0000313" key="2">
    <source>
        <dbReference type="EMBL" id="CAB3721727.1"/>
    </source>
</evidence>
<comment type="caution">
    <text evidence="2">The sequence shown here is derived from an EMBL/GenBank/DDBJ whole genome shotgun (WGS) entry which is preliminary data.</text>
</comment>
<organism evidence="2 3">
    <name type="scientific">Achromobacter piechaudii</name>
    <dbReference type="NCBI Taxonomy" id="72556"/>
    <lineage>
        <taxon>Bacteria</taxon>
        <taxon>Pseudomonadati</taxon>
        <taxon>Pseudomonadota</taxon>
        <taxon>Betaproteobacteria</taxon>
        <taxon>Burkholderiales</taxon>
        <taxon>Alcaligenaceae</taxon>
        <taxon>Achromobacter</taxon>
    </lineage>
</organism>
<sequence length="1737" mass="189987">MSETLSNPEQAPSPRRFDGAPPQVSPAAAGPAGALLEGHVGAQYLLPLLSAGEARGLPGVVVTGVAFQRASLGYSMDDVIVTGHDRRGEPATLEVQAKRTVAFTASDTVFADVVELACRAMRKPDFQATRYEVAVAIARTSTAIEHYVQETLRWAREYQDPVTFFARLNQPKVAHQGMRDFVLALRGHMAKTGAQHQDAEVWLLLSRFQVLAFDCEQTESACGQLARERCAMLLAPQEASRASELWDTLQLIALETDAKGGDLDRATLVDRLTSERNYRFAGDRRLHGAREQLAENARNALATMSTRVGKTTIDRTGHVDAALSALEHGRYLVIQGAGGVGKSGVLVQMVERVQAESRVIVMAPNRIPGGGWAALRAQLGCDATARELLTDLAGDGGGTLFIDGLDRFDRPDEQQTVVDLISAAAEARGFRVVATARPDFDADAAAWLPPAALQRLGVAPPYLIPELTDDEVLDLRQADPALAGLLAPGHPAKAIVRNLYRLNRLARTVQADAATPFSEAQMAWQWWETGDSASRGAERLERRRLLRALAIHSIASSDPMDASAASAQAVTGLIGTDSLRAVNAVLIEPAHDVLRDWATGCLLYEEPERANALDIARAAPMRLVRGVELAARLHAETANGMTGWKALLDRVSKPQAHGSWKRAVLLALARSERAHDALEGCLPALSADNAALFGDLIRAVITEDSLPAARLWAATGVDVTKLPADFVAPRGPSWLNLLLWSLKLGDRIPHSAVPPLVDLYNRWCSVTFGRDPLSPYLVGRLYAWLTDVESRNHPAVTNSRARMAAMDAPGLSLTAAQEEDLRTAFLLWCKLRPDDATAYLQGWQAHPHRHVIFRQLISFLGTAPQAAPRPVADLFLAALPEGDDDRDRDLSREPFSRWSADFFPASPARAPFFGLLETSPEEGLRLIHALVAHAIQYRTRGGPPADNRIDVVLAAGPRSSPWQRSYAWSRGHDSQIVASALMALEAWAHRRIEAGEDPQAVIDDILGPEGSPAANLLVAVDVMLSHWPTTRDCLAPFAASAELLALDRERYAHDLMGDMGLNAWVRPEPAGPVRLQDLRARRSRQMALDNMLTDFGVNGPAETRESMRQRLREAAERLGPPESGSDPTDPAFAAMSALNLLDPANYSRTEGENGTRITYHLPAQEAQLRAGLQERADRGNADLALRGRMMRAFTEPPCSSELLGEGVEWAMRQQVDTVAGDDDDQKWNAQTRRIVAALVLRDGTSALRTRHGEWAQALLAEATQGQTDARGMVQQLQYNRRAIAAVGLLAAYRADPQPTTLERLLHVAAEHDTGMCAVLSAEVAAQRSLAPALLRSLMRLGLNSTIYALPNHDEVDWESVEDYRALRETQEHARQDAERDRLQAAVLAELRWLTGKGDETVWPNLPEPLSPKVRAGISLGVPRQRRAKPHPPREYALDSSAAAHWVSLAKDLWYREAPERLRGLVNHCWAWTARANGVGCQKDEEPGERAHGWNDAYFAAATAAAATLDGSLVSELLQRVAQLPQDRFLDATTAVLHELDRRWLNDEIVLDSTVLMARQALALRIREFWAWKRLTSKRSTSAEVHLTGALAALFMGEYGIGKGPRCYVMPPGADRADVLLPMLTRMAVEAAPSTFVALAILGLLEVQPQVHRLTFVAQVVIAWWGAQGASTEFWNGYGIARRVCDWVEKAILSAPVPREVLDSAELTSIVDTLIQTGTPLARILDEKISVRRDDVQS</sequence>
<evidence type="ECO:0000313" key="3">
    <source>
        <dbReference type="Proteomes" id="UP000494116"/>
    </source>
</evidence>
<proteinExistence type="predicted"/>
<name>A0ABM8L0Y0_9BURK</name>
<keyword evidence="3" id="KW-1185">Reference proteome</keyword>
<feature type="compositionally biased region" description="Polar residues" evidence="1">
    <location>
        <begin position="1"/>
        <end position="10"/>
    </location>
</feature>
<dbReference type="InterPro" id="IPR027417">
    <property type="entry name" value="P-loop_NTPase"/>
</dbReference>
<feature type="region of interest" description="Disordered" evidence="1">
    <location>
        <begin position="1"/>
        <end position="30"/>
    </location>
</feature>
<reference evidence="2 3" key="1">
    <citation type="submission" date="2020-04" db="EMBL/GenBank/DDBJ databases">
        <authorList>
            <person name="De Canck E."/>
        </authorList>
    </citation>
    <scope>NUCLEOTIDE SEQUENCE [LARGE SCALE GENOMIC DNA]</scope>
    <source>
        <strain evidence="2 3">LMG 1873</strain>
    </source>
</reference>
<evidence type="ECO:0000256" key="1">
    <source>
        <dbReference type="SAM" id="MobiDB-lite"/>
    </source>
</evidence>
<gene>
    <name evidence="2" type="ORF">LMG1873_03965</name>
</gene>
<feature type="region of interest" description="Disordered" evidence="1">
    <location>
        <begin position="1094"/>
        <end position="1129"/>
    </location>
</feature>
<feature type="compositionally biased region" description="Basic and acidic residues" evidence="1">
    <location>
        <begin position="1102"/>
        <end position="1116"/>
    </location>
</feature>
<evidence type="ECO:0008006" key="4">
    <source>
        <dbReference type="Google" id="ProtNLM"/>
    </source>
</evidence>
<dbReference type="SUPFAM" id="SSF52540">
    <property type="entry name" value="P-loop containing nucleoside triphosphate hydrolases"/>
    <property type="match status" value="1"/>
</dbReference>
<dbReference type="EMBL" id="CADIJS010000004">
    <property type="protein sequence ID" value="CAB3721727.1"/>
    <property type="molecule type" value="Genomic_DNA"/>
</dbReference>
<protein>
    <recommendedName>
        <fullName evidence="4">AAA+ ATPase domain-containing protein</fullName>
    </recommendedName>
</protein>